<evidence type="ECO:0000313" key="4">
    <source>
        <dbReference type="Proteomes" id="UP000722791"/>
    </source>
</evidence>
<accession>A0A8J4LM28</accession>
<sequence length="610" mass="65316">MPPPPPQPSRGTPRPRAQARKRQPQPVMAMHTPPNIHEQPLPPPPPPPPPPPLQQQPYIPSPLPSRPSLPLLPPYRVTTGSVKSEQLQPAPPPPPTAPDNPPPYSPPIVPPMGPPPNGPRRPPPFSRARPISAASLRDPPPPPPPPPPSPPLAPSLQLPAPAMLHATPSPPPPFPLPSWSPPPQRLSMPQPQPLIQSFSPPLPPPLPETGFRSQVTKISPVVALVTVCGIPPPPGIGPEYLRRLFVGTPGSLLGRSSIQSRMSSLSLGRVAQPWSNLFIAPQVIDIPCSGTSSTRGTWTSAQCNRTTIYSFSEFVSREARLRWGIKTTADPYDRIILMLPQGTACSNSWGAIGCYPDFAGHDISSCPVVINAMLSPMNFILDSLAHEMGHNFGLMHSKREGSTNEYGDETCLMGSGRGTCYNAPSMAFLRWAIPTATLVGQDLHPGTWTPFVLPALASSFRNHLLIYPDWLTGPMGDPASGALYVSYRAPVGCDEGLDGAYAGGVQIHSYMNTGPASWRNSTYYLGSAFLGQMWSSLGSVATPPVTSPTSLLLAVRVMALSPITDSVPWAKLELCRYDEARETGALLCSNGLDDDCDGLVDQDDPDCAIA</sequence>
<dbReference type="Proteomes" id="UP000722791">
    <property type="component" value="Unassembled WGS sequence"/>
</dbReference>
<evidence type="ECO:0000256" key="1">
    <source>
        <dbReference type="SAM" id="MobiDB-lite"/>
    </source>
</evidence>
<gene>
    <name evidence="3" type="ORF">Vretimale_6729</name>
</gene>
<organism evidence="3 4">
    <name type="scientific">Volvox reticuliferus</name>
    <dbReference type="NCBI Taxonomy" id="1737510"/>
    <lineage>
        <taxon>Eukaryota</taxon>
        <taxon>Viridiplantae</taxon>
        <taxon>Chlorophyta</taxon>
        <taxon>core chlorophytes</taxon>
        <taxon>Chlorophyceae</taxon>
        <taxon>CS clade</taxon>
        <taxon>Chlamydomonadales</taxon>
        <taxon>Volvocaceae</taxon>
        <taxon>Volvox</taxon>
    </lineage>
</organism>
<comment type="caution">
    <text evidence="3">The sequence shown here is derived from an EMBL/GenBank/DDBJ whole genome shotgun (WGS) entry which is preliminary data.</text>
</comment>
<evidence type="ECO:0000313" key="3">
    <source>
        <dbReference type="EMBL" id="GIM01967.1"/>
    </source>
</evidence>
<reference evidence="3" key="1">
    <citation type="journal article" date="2021" name="Proc. Natl. Acad. Sci. U.S.A.">
        <title>Three genomes in the algal genus Volvox reveal the fate of a haploid sex-determining region after a transition to homothallism.</title>
        <authorList>
            <person name="Yamamoto K."/>
            <person name="Hamaji T."/>
            <person name="Kawai-Toyooka H."/>
            <person name="Matsuzaki R."/>
            <person name="Takahashi F."/>
            <person name="Nishimura Y."/>
            <person name="Kawachi M."/>
            <person name="Noguchi H."/>
            <person name="Minakuchi Y."/>
            <person name="Umen J.G."/>
            <person name="Toyoda A."/>
            <person name="Nozaki H."/>
        </authorList>
    </citation>
    <scope>NUCLEOTIDE SEQUENCE</scope>
    <source>
        <strain evidence="3">NIES-3785</strain>
    </source>
</reference>
<dbReference type="Pfam" id="PF05548">
    <property type="entry name" value="Peptidase_M11"/>
    <property type="match status" value="1"/>
</dbReference>
<feature type="compositionally biased region" description="Polar residues" evidence="1">
    <location>
        <begin position="78"/>
        <end position="87"/>
    </location>
</feature>
<feature type="domain" description="Peptidase M11 gametolysin" evidence="2">
    <location>
        <begin position="225"/>
        <end position="522"/>
    </location>
</feature>
<name>A0A8J4LM28_9CHLO</name>
<dbReference type="EMBL" id="BNCQ01000010">
    <property type="protein sequence ID" value="GIM01967.1"/>
    <property type="molecule type" value="Genomic_DNA"/>
</dbReference>
<feature type="compositionally biased region" description="Low complexity" evidence="1">
    <location>
        <begin position="126"/>
        <end position="137"/>
    </location>
</feature>
<feature type="region of interest" description="Disordered" evidence="1">
    <location>
        <begin position="1"/>
        <end position="209"/>
    </location>
</feature>
<dbReference type="SUPFAM" id="SSF55486">
    <property type="entry name" value="Metalloproteases ('zincins'), catalytic domain"/>
    <property type="match status" value="1"/>
</dbReference>
<proteinExistence type="predicted"/>
<feature type="compositionally biased region" description="Pro residues" evidence="1">
    <location>
        <begin position="168"/>
        <end position="184"/>
    </location>
</feature>
<protein>
    <recommendedName>
        <fullName evidence="2">Peptidase M11 gametolysin domain-containing protein</fullName>
    </recommendedName>
</protein>
<evidence type="ECO:0000259" key="2">
    <source>
        <dbReference type="Pfam" id="PF05548"/>
    </source>
</evidence>
<feature type="compositionally biased region" description="Pro residues" evidence="1">
    <location>
        <begin position="40"/>
        <end position="73"/>
    </location>
</feature>
<dbReference type="AlphaFoldDB" id="A0A8J4LM28"/>
<feature type="compositionally biased region" description="Pro residues" evidence="1">
    <location>
        <begin position="138"/>
        <end position="153"/>
    </location>
</feature>
<feature type="compositionally biased region" description="Pro residues" evidence="1">
    <location>
        <begin position="89"/>
        <end position="125"/>
    </location>
</feature>
<dbReference type="InterPro" id="IPR008752">
    <property type="entry name" value="Peptidase_M11"/>
</dbReference>